<keyword evidence="2" id="KW-1185">Reference proteome</keyword>
<protein>
    <submittedName>
        <fullName evidence="1">Uncharacterized protein</fullName>
    </submittedName>
</protein>
<evidence type="ECO:0000313" key="2">
    <source>
        <dbReference type="Proteomes" id="UP001501598"/>
    </source>
</evidence>
<dbReference type="RefSeq" id="WP_345415074.1">
    <property type="nucleotide sequence ID" value="NZ_BAABGT010000027.1"/>
</dbReference>
<evidence type="ECO:0000313" key="1">
    <source>
        <dbReference type="EMBL" id="GAA4543512.1"/>
    </source>
</evidence>
<dbReference type="Proteomes" id="UP001501598">
    <property type="component" value="Unassembled WGS sequence"/>
</dbReference>
<organism evidence="1 2">
    <name type="scientific">Pseudonocardia xishanensis</name>
    <dbReference type="NCBI Taxonomy" id="630995"/>
    <lineage>
        <taxon>Bacteria</taxon>
        <taxon>Bacillati</taxon>
        <taxon>Actinomycetota</taxon>
        <taxon>Actinomycetes</taxon>
        <taxon>Pseudonocardiales</taxon>
        <taxon>Pseudonocardiaceae</taxon>
        <taxon>Pseudonocardia</taxon>
    </lineage>
</organism>
<comment type="caution">
    <text evidence="1">The sequence shown here is derived from an EMBL/GenBank/DDBJ whole genome shotgun (WGS) entry which is preliminary data.</text>
</comment>
<sequence>MTDDELAAELAAAFPDLRAPREVTEAAKGLFTWRTIDAELAALVEDSLVDEEPALTRAADRLRSVTFEGADTAVVLEIDAGARRAVGQLDPASAATIELTGSDPRVTVTADGLGRFILPLPPAGTPLALRLQLPDGRVVVTGPLAV</sequence>
<accession>A0ABP8RQ23</accession>
<reference evidence="2" key="1">
    <citation type="journal article" date="2019" name="Int. J. Syst. Evol. Microbiol.">
        <title>The Global Catalogue of Microorganisms (GCM) 10K type strain sequencing project: providing services to taxonomists for standard genome sequencing and annotation.</title>
        <authorList>
            <consortium name="The Broad Institute Genomics Platform"/>
            <consortium name="The Broad Institute Genome Sequencing Center for Infectious Disease"/>
            <person name="Wu L."/>
            <person name="Ma J."/>
        </authorList>
    </citation>
    <scope>NUCLEOTIDE SEQUENCE [LARGE SCALE GENOMIC DNA]</scope>
    <source>
        <strain evidence="2">JCM 17906</strain>
    </source>
</reference>
<gene>
    <name evidence="1" type="ORF">GCM10023175_20390</name>
</gene>
<proteinExistence type="predicted"/>
<dbReference type="EMBL" id="BAABGT010000027">
    <property type="protein sequence ID" value="GAA4543512.1"/>
    <property type="molecule type" value="Genomic_DNA"/>
</dbReference>
<name>A0ABP8RQ23_9PSEU</name>